<sequence>MNQFEMIVMIVAIVSVASIARAKYGIVRRHRGEELVQRGPDPEAERLRAELKALKDRVAVLERLATDSSSALEREFDRLRERA</sequence>
<reference evidence="2" key="1">
    <citation type="journal article" date="2019" name="Int. J. Syst. Evol. Microbiol.">
        <title>The Global Catalogue of Microorganisms (GCM) 10K type strain sequencing project: providing services to taxonomists for standard genome sequencing and annotation.</title>
        <authorList>
            <consortium name="The Broad Institute Genomics Platform"/>
            <consortium name="The Broad Institute Genome Sequencing Center for Infectious Disease"/>
            <person name="Wu L."/>
            <person name="Ma J."/>
        </authorList>
    </citation>
    <scope>NUCLEOTIDE SEQUENCE [LARGE SCALE GENOMIC DNA]</scope>
    <source>
        <strain evidence="2">NBRC 103632</strain>
    </source>
</reference>
<dbReference type="EMBL" id="JBHSFZ010000030">
    <property type="protein sequence ID" value="MFC4595235.1"/>
    <property type="molecule type" value="Genomic_DNA"/>
</dbReference>
<proteinExistence type="predicted"/>
<evidence type="ECO:0000313" key="1">
    <source>
        <dbReference type="EMBL" id="MFC4595235.1"/>
    </source>
</evidence>
<organism evidence="1 2">
    <name type="scientific">Sphingobium tyrosinilyticum</name>
    <dbReference type="NCBI Taxonomy" id="2715436"/>
    <lineage>
        <taxon>Bacteria</taxon>
        <taxon>Pseudomonadati</taxon>
        <taxon>Pseudomonadota</taxon>
        <taxon>Alphaproteobacteria</taxon>
        <taxon>Sphingomonadales</taxon>
        <taxon>Sphingomonadaceae</taxon>
        <taxon>Sphingobium</taxon>
    </lineage>
</organism>
<name>A0ABV9F363_9SPHN</name>
<gene>
    <name evidence="1" type="ORF">ACFO3E_13680</name>
</gene>
<comment type="caution">
    <text evidence="1">The sequence shown here is derived from an EMBL/GenBank/DDBJ whole genome shotgun (WGS) entry which is preliminary data.</text>
</comment>
<dbReference type="Proteomes" id="UP001595957">
    <property type="component" value="Unassembled WGS sequence"/>
</dbReference>
<evidence type="ECO:0000313" key="2">
    <source>
        <dbReference type="Proteomes" id="UP001595957"/>
    </source>
</evidence>
<accession>A0ABV9F363</accession>
<evidence type="ECO:0008006" key="3">
    <source>
        <dbReference type="Google" id="ProtNLM"/>
    </source>
</evidence>
<keyword evidence="2" id="KW-1185">Reference proteome</keyword>
<dbReference type="RefSeq" id="WP_066526117.1">
    <property type="nucleotide sequence ID" value="NZ_JBHSFZ010000030.1"/>
</dbReference>
<protein>
    <recommendedName>
        <fullName evidence="3">Phage shock protein B</fullName>
    </recommendedName>
</protein>